<dbReference type="Pfam" id="PF00465">
    <property type="entry name" value="Fe-ADH"/>
    <property type="match status" value="1"/>
</dbReference>
<feature type="domain" description="Fe-containing alcohol dehydrogenase-like C-terminal" evidence="4">
    <location>
        <begin position="217"/>
        <end position="398"/>
    </location>
</feature>
<dbReference type="InterPro" id="IPR001670">
    <property type="entry name" value="ADH_Fe/GldA"/>
</dbReference>
<dbReference type="Gene3D" id="1.20.1090.10">
    <property type="entry name" value="Dehydroquinate synthase-like - alpha domain"/>
    <property type="match status" value="1"/>
</dbReference>
<keyword evidence="2" id="KW-0560">Oxidoreductase</keyword>
<evidence type="ECO:0000256" key="1">
    <source>
        <dbReference type="ARBA" id="ARBA00007358"/>
    </source>
</evidence>
<dbReference type="EMBL" id="UINC01019850">
    <property type="protein sequence ID" value="SVA83924.1"/>
    <property type="molecule type" value="Genomic_DNA"/>
</dbReference>
<dbReference type="InterPro" id="IPR056798">
    <property type="entry name" value="ADH_Fe_C"/>
</dbReference>
<evidence type="ECO:0000256" key="2">
    <source>
        <dbReference type="ARBA" id="ARBA00023002"/>
    </source>
</evidence>
<reference evidence="5" key="1">
    <citation type="submission" date="2018-05" db="EMBL/GenBank/DDBJ databases">
        <authorList>
            <person name="Lanie J.A."/>
            <person name="Ng W.-L."/>
            <person name="Kazmierczak K.M."/>
            <person name="Andrzejewski T.M."/>
            <person name="Davidsen T.M."/>
            <person name="Wayne K.J."/>
            <person name="Tettelin H."/>
            <person name="Glass J.I."/>
            <person name="Rusch D."/>
            <person name="Podicherti R."/>
            <person name="Tsui H.-C.T."/>
            <person name="Winkler M.E."/>
        </authorList>
    </citation>
    <scope>NUCLEOTIDE SEQUENCE</scope>
</reference>
<evidence type="ECO:0000259" key="4">
    <source>
        <dbReference type="Pfam" id="PF25137"/>
    </source>
</evidence>
<gene>
    <name evidence="5" type="ORF">METZ01_LOCUS136778</name>
</gene>
<sequence>MEGRSFRATGYPWRLFCGERAIENNLPAAVRGTGASRALVICSPSINRQTDLVQRIKAALGSHYAGVFDGIENDSTYGSVQAATAAAREADADLLVAVGGGSVIVSVRAVAIFLAEPGDPFEIMTQYPEGEPAYSPRLMEPKLSIINIPTTPTSAMNRAGTGLKNPALDQRMEYFDPKTRPQAIFLDEDALLTAPWEIWRSTSTTVFAGLVGGISQTDMNPLVAGDQRHAFSLAHNAYLKMKDSQADRALRMDMALAAFLQNRAEDDGRRGFRVGTFMGNYAVSTALHIRYPAIGQGESTSVVQAHTIRLAQDVEWSPAWQISRAIGISHDGLDGRQMALAVADWLEEIYGLIGMPTRLRQLDVPKDDLSNIAKDTVKNFNANSGVRSAQEQIEDALDLLNAAW</sequence>
<organism evidence="5">
    <name type="scientific">marine metagenome</name>
    <dbReference type="NCBI Taxonomy" id="408172"/>
    <lineage>
        <taxon>unclassified sequences</taxon>
        <taxon>metagenomes</taxon>
        <taxon>ecological metagenomes</taxon>
    </lineage>
</organism>
<dbReference type="InterPro" id="IPR039697">
    <property type="entry name" value="Alcohol_dehydrogenase_Fe"/>
</dbReference>
<dbReference type="PANTHER" id="PTHR11496">
    <property type="entry name" value="ALCOHOL DEHYDROGENASE"/>
    <property type="match status" value="1"/>
</dbReference>
<feature type="domain" description="Alcohol dehydrogenase iron-type/glycerol dehydrogenase GldA" evidence="3">
    <location>
        <begin position="14"/>
        <end position="187"/>
    </location>
</feature>
<protein>
    <submittedName>
        <fullName evidence="5">Uncharacterized protein</fullName>
    </submittedName>
</protein>
<accession>A0A381Z467</accession>
<evidence type="ECO:0000259" key="3">
    <source>
        <dbReference type="Pfam" id="PF00465"/>
    </source>
</evidence>
<dbReference type="GO" id="GO:0046872">
    <property type="term" value="F:metal ion binding"/>
    <property type="evidence" value="ECO:0007669"/>
    <property type="project" value="InterPro"/>
</dbReference>
<dbReference type="GO" id="GO:0004022">
    <property type="term" value="F:alcohol dehydrogenase (NAD+) activity"/>
    <property type="evidence" value="ECO:0007669"/>
    <property type="project" value="TreeGrafter"/>
</dbReference>
<dbReference type="SUPFAM" id="SSF56796">
    <property type="entry name" value="Dehydroquinate synthase-like"/>
    <property type="match status" value="1"/>
</dbReference>
<comment type="similarity">
    <text evidence="1">Belongs to the iron-containing alcohol dehydrogenase family.</text>
</comment>
<proteinExistence type="inferred from homology"/>
<evidence type="ECO:0000313" key="5">
    <source>
        <dbReference type="EMBL" id="SVA83924.1"/>
    </source>
</evidence>
<dbReference type="Pfam" id="PF25137">
    <property type="entry name" value="ADH_Fe_C"/>
    <property type="match status" value="1"/>
</dbReference>
<name>A0A381Z467_9ZZZZ</name>
<dbReference type="AlphaFoldDB" id="A0A381Z467"/>
<dbReference type="PANTHER" id="PTHR11496:SF102">
    <property type="entry name" value="ALCOHOL DEHYDROGENASE 4"/>
    <property type="match status" value="1"/>
</dbReference>
<dbReference type="Gene3D" id="3.40.50.1970">
    <property type="match status" value="1"/>
</dbReference>